<dbReference type="InterPro" id="IPR041542">
    <property type="entry name" value="GH43_C2"/>
</dbReference>
<dbReference type="Pfam" id="PF04616">
    <property type="entry name" value="Glyco_hydro_43"/>
    <property type="match status" value="1"/>
</dbReference>
<dbReference type="PATRIC" id="fig|1716141.3.peg.3169"/>
<dbReference type="InterPro" id="IPR013320">
    <property type="entry name" value="ConA-like_dom_sf"/>
</dbReference>
<dbReference type="PANTHER" id="PTHR42812:SF12">
    <property type="entry name" value="BETA-XYLOSIDASE-RELATED"/>
    <property type="match status" value="1"/>
</dbReference>
<accession>A0A177HSM0</accession>
<evidence type="ECO:0000259" key="7">
    <source>
        <dbReference type="Pfam" id="PF17851"/>
    </source>
</evidence>
<gene>
    <name evidence="8" type="primary">xynB_2</name>
    <name evidence="8" type="ORF">STSP_30140</name>
</gene>
<feature type="active site" description="Proton donor" evidence="4">
    <location>
        <position position="195"/>
    </location>
</feature>
<sequence>MSSGQIHHSPSRQIHNPVLPGFHPDPSILRVGAEYFLATSTFEWYPGVPVHRSTDLVNWEPIGHVLDRPDLLDLRGVADSAGVWAPSLSYHDGRFWLVYTIVRTVGSPYKDVDNYLITAPSIEGPWSEPVFLNSSGFDPSLFHDEDGRTWLLNMHWDHRDGHPSFAGILLQEYDSHKKALIGQPRTILTHDELIEGPNIYRRDGWYYLMLAEGGTGWNHGILMARSRELTGPYELDPQGSLLTTRDVPDWPLQKAGHGELVETPDGEWYLVHLASRPVQTPDGPRCVLGRESCLQRVTWTDDGWLRLAHGDNRPQVEVPAPTGVEPGPVVAPAVRDDFDTPALGVEWSTLRVPADDSWLSLTERPGWLRLRGRQSLHSRFDQSLVARRLTSVHCEATTAVGFRPSHFSQLAGLICWYDTTTHYYLRITHAEGRGRVLGITVTDDGRYHEIPDAGIDIDAWPQVHLRACFDGAELRFSASPDGSVWQRIGPVLDATKLSDDYGDRLRFTGAFVGVCAQDLGGTRTEADFDFFELRDLP</sequence>
<dbReference type="AlphaFoldDB" id="A0A177HSM0"/>
<evidence type="ECO:0000256" key="1">
    <source>
        <dbReference type="ARBA" id="ARBA00009865"/>
    </source>
</evidence>
<evidence type="ECO:0000256" key="4">
    <source>
        <dbReference type="PIRSR" id="PIRSR606710-1"/>
    </source>
</evidence>
<protein>
    <submittedName>
        <fullName evidence="8">Beta-xylosidase</fullName>
        <ecNumber evidence="8">3.2.1.37</ecNumber>
    </submittedName>
</protein>
<feature type="domain" description="Beta-xylosidase C-terminal Concanavalin A-like" evidence="7">
    <location>
        <begin position="335"/>
        <end position="533"/>
    </location>
</feature>
<evidence type="ECO:0000256" key="5">
    <source>
        <dbReference type="PIRSR" id="PIRSR606710-2"/>
    </source>
</evidence>
<feature type="site" description="Important for catalytic activity, responsible for pKa modulation of the active site Glu and correct orientation of both the proton donor and substrate" evidence="5">
    <location>
        <position position="138"/>
    </location>
</feature>
<dbReference type="OrthoDB" id="9801455at2"/>
<feature type="active site" description="Proton acceptor" evidence="4">
    <location>
        <position position="25"/>
    </location>
</feature>
<organism evidence="8 9">
    <name type="scientific">Streptomyces jeddahensis</name>
    <dbReference type="NCBI Taxonomy" id="1716141"/>
    <lineage>
        <taxon>Bacteria</taxon>
        <taxon>Bacillati</taxon>
        <taxon>Actinomycetota</taxon>
        <taxon>Actinomycetes</taxon>
        <taxon>Kitasatosporales</taxon>
        <taxon>Streptomycetaceae</taxon>
        <taxon>Streptomyces</taxon>
    </lineage>
</organism>
<dbReference type="Pfam" id="PF17851">
    <property type="entry name" value="GH43_C2"/>
    <property type="match status" value="1"/>
</dbReference>
<evidence type="ECO:0000313" key="9">
    <source>
        <dbReference type="Proteomes" id="UP000077381"/>
    </source>
</evidence>
<dbReference type="SUPFAM" id="SSF49899">
    <property type="entry name" value="Concanavalin A-like lectins/glucanases"/>
    <property type="match status" value="1"/>
</dbReference>
<proteinExistence type="inferred from homology"/>
<keyword evidence="3 6" id="KW-0326">Glycosidase</keyword>
<reference evidence="8 9" key="1">
    <citation type="submission" date="2015-12" db="EMBL/GenBank/DDBJ databases">
        <title>Genome sequence of Streptomyces sp. G25.</title>
        <authorList>
            <person name="Poehlein A."/>
            <person name="Roettig A."/>
            <person name="Hiessl S."/>
            <person name="Hauschild P."/>
            <person name="Schauer J."/>
            <person name="Madkour M.H."/>
            <person name="Al-Ansari A.M."/>
            <person name="Almakishah N.H."/>
            <person name="Steinbuechel A."/>
            <person name="Daniel R."/>
        </authorList>
    </citation>
    <scope>NUCLEOTIDE SEQUENCE [LARGE SCALE GENOMIC DNA]</scope>
    <source>
        <strain evidence="9">G25(2015)</strain>
    </source>
</reference>
<dbReference type="RefSeq" id="WP_067277241.1">
    <property type="nucleotide sequence ID" value="NZ_LOHS01000075.1"/>
</dbReference>
<comment type="caution">
    <text evidence="8">The sequence shown here is derived from an EMBL/GenBank/DDBJ whole genome shotgun (WGS) entry which is preliminary data.</text>
</comment>
<keyword evidence="2 6" id="KW-0378">Hydrolase</keyword>
<evidence type="ECO:0000256" key="2">
    <source>
        <dbReference type="ARBA" id="ARBA00022801"/>
    </source>
</evidence>
<comment type="similarity">
    <text evidence="1 6">Belongs to the glycosyl hydrolase 43 family.</text>
</comment>
<dbReference type="GO" id="GO:0009044">
    <property type="term" value="F:xylan 1,4-beta-xylosidase activity"/>
    <property type="evidence" value="ECO:0007669"/>
    <property type="project" value="UniProtKB-EC"/>
</dbReference>
<evidence type="ECO:0000256" key="6">
    <source>
        <dbReference type="RuleBase" id="RU361187"/>
    </source>
</evidence>
<name>A0A177HSM0_9ACTN</name>
<dbReference type="EMBL" id="LOHS01000075">
    <property type="protein sequence ID" value="OAH13660.1"/>
    <property type="molecule type" value="Genomic_DNA"/>
</dbReference>
<dbReference type="CDD" id="cd09000">
    <property type="entry name" value="GH43_SXA-like"/>
    <property type="match status" value="1"/>
</dbReference>
<dbReference type="InterPro" id="IPR006710">
    <property type="entry name" value="Glyco_hydro_43"/>
</dbReference>
<dbReference type="Proteomes" id="UP000077381">
    <property type="component" value="Unassembled WGS sequence"/>
</dbReference>
<dbReference type="InterPro" id="IPR023296">
    <property type="entry name" value="Glyco_hydro_beta-prop_sf"/>
</dbReference>
<dbReference type="InterPro" id="IPR051795">
    <property type="entry name" value="Glycosyl_Hydrlase_43"/>
</dbReference>
<dbReference type="STRING" id="1716141.STSP_30140"/>
<keyword evidence="9" id="KW-1185">Reference proteome</keyword>
<dbReference type="EC" id="3.2.1.37" evidence="8"/>
<dbReference type="Gene3D" id="2.115.10.20">
    <property type="entry name" value="Glycosyl hydrolase domain, family 43"/>
    <property type="match status" value="1"/>
</dbReference>
<dbReference type="Gene3D" id="2.60.120.200">
    <property type="match status" value="1"/>
</dbReference>
<dbReference type="PANTHER" id="PTHR42812">
    <property type="entry name" value="BETA-XYLOSIDASE"/>
    <property type="match status" value="1"/>
</dbReference>
<dbReference type="GO" id="GO:0005975">
    <property type="term" value="P:carbohydrate metabolic process"/>
    <property type="evidence" value="ECO:0007669"/>
    <property type="project" value="InterPro"/>
</dbReference>
<evidence type="ECO:0000256" key="3">
    <source>
        <dbReference type="ARBA" id="ARBA00023295"/>
    </source>
</evidence>
<dbReference type="SUPFAM" id="SSF75005">
    <property type="entry name" value="Arabinanase/levansucrase/invertase"/>
    <property type="match status" value="1"/>
</dbReference>
<evidence type="ECO:0000313" key="8">
    <source>
        <dbReference type="EMBL" id="OAH13660.1"/>
    </source>
</evidence>